<dbReference type="InterPro" id="IPR050730">
    <property type="entry name" value="UBX_domain-protein"/>
</dbReference>
<dbReference type="Gene3D" id="1.10.8.10">
    <property type="entry name" value="DNA helicase RuvA subunit, C-terminal domain"/>
    <property type="match status" value="1"/>
</dbReference>
<keyword evidence="3" id="KW-1185">Reference proteome</keyword>
<dbReference type="PANTHER" id="PTHR23322">
    <property type="entry name" value="FAS-ASSOCIATED PROTEIN"/>
    <property type="match status" value="1"/>
</dbReference>
<reference evidence="2" key="2">
    <citation type="submission" date="2018-05" db="EMBL/GenBank/DDBJ databases">
        <title>OpunRS2 (Oryza punctata Reference Sequence Version 2).</title>
        <authorList>
            <person name="Zhang J."/>
            <person name="Kudrna D."/>
            <person name="Lee S."/>
            <person name="Talag J."/>
            <person name="Welchert J."/>
            <person name="Wing R.A."/>
        </authorList>
    </citation>
    <scope>NUCLEOTIDE SEQUENCE [LARGE SCALE GENOMIC DNA]</scope>
</reference>
<dbReference type="GO" id="GO:0005634">
    <property type="term" value="C:nucleus"/>
    <property type="evidence" value="ECO:0007669"/>
    <property type="project" value="TreeGrafter"/>
</dbReference>
<dbReference type="Pfam" id="PF14555">
    <property type="entry name" value="UBA_4"/>
    <property type="match status" value="1"/>
</dbReference>
<dbReference type="Gene3D" id="3.10.20.90">
    <property type="entry name" value="Phosphatidylinositol 3-kinase Catalytic Subunit, Chain A, domain 1"/>
    <property type="match status" value="1"/>
</dbReference>
<dbReference type="AlphaFoldDB" id="A0A0E0K0D0"/>
<evidence type="ECO:0000313" key="2">
    <source>
        <dbReference type="EnsemblPlants" id="OPUNC02G16370.1"/>
    </source>
</evidence>
<dbReference type="HOGENOM" id="CLU_1226506_0_0_1"/>
<accession>A0A0E0K0D0</accession>
<dbReference type="SUPFAM" id="SSF54236">
    <property type="entry name" value="Ubiquitin-like"/>
    <property type="match status" value="1"/>
</dbReference>
<dbReference type="Pfam" id="PF00789">
    <property type="entry name" value="UBX"/>
    <property type="match status" value="1"/>
</dbReference>
<feature type="domain" description="UBX" evidence="1">
    <location>
        <begin position="128"/>
        <end position="214"/>
    </location>
</feature>
<name>A0A0E0K0D0_ORYPU</name>
<dbReference type="InterPro" id="IPR001012">
    <property type="entry name" value="UBX_dom"/>
</dbReference>
<sequence length="226" mass="24878">MAGSDDMDDLVARFMDITMCDNPHAAANHLTSCRGSLDEALALYFATSAADDEEDPVRPPIPTHTERLYGDEDDGYLMAAPPPPTPVPVHPPMPIPESFFQDAGYLRAVLSNNTPPVPLAVEEEDAAEGEDACSVRVRFPDGRVVHKEFGATRPVAELFRYCHRHSVAGVEGGRRRTGRAFRLVRFASKASEVIRCGDATFQDMGLHRWTLHLLFELGPRVHSVGQ</sequence>
<dbReference type="PROSITE" id="PS50033">
    <property type="entry name" value="UBX"/>
    <property type="match status" value="1"/>
</dbReference>
<evidence type="ECO:0000259" key="1">
    <source>
        <dbReference type="PROSITE" id="PS50033"/>
    </source>
</evidence>
<organism evidence="2">
    <name type="scientific">Oryza punctata</name>
    <name type="common">Red rice</name>
    <dbReference type="NCBI Taxonomy" id="4537"/>
    <lineage>
        <taxon>Eukaryota</taxon>
        <taxon>Viridiplantae</taxon>
        <taxon>Streptophyta</taxon>
        <taxon>Embryophyta</taxon>
        <taxon>Tracheophyta</taxon>
        <taxon>Spermatophyta</taxon>
        <taxon>Magnoliopsida</taxon>
        <taxon>Liliopsida</taxon>
        <taxon>Poales</taxon>
        <taxon>Poaceae</taxon>
        <taxon>BOP clade</taxon>
        <taxon>Oryzoideae</taxon>
        <taxon>Oryzeae</taxon>
        <taxon>Oryzinae</taxon>
        <taxon>Oryza</taxon>
    </lineage>
</organism>
<dbReference type="PANTHER" id="PTHR23322:SF89">
    <property type="entry name" value="OS02G0522600 PROTEIN"/>
    <property type="match status" value="1"/>
</dbReference>
<dbReference type="EnsemblPlants" id="OPUNC02G16370.1">
    <property type="protein sequence ID" value="OPUNC02G16370.1"/>
    <property type="gene ID" value="OPUNC02G16370"/>
</dbReference>
<dbReference type="STRING" id="4537.A0A0E0K0D0"/>
<dbReference type="GO" id="GO:0043130">
    <property type="term" value="F:ubiquitin binding"/>
    <property type="evidence" value="ECO:0007669"/>
    <property type="project" value="TreeGrafter"/>
</dbReference>
<dbReference type="OMA" id="NHIRSCR"/>
<protein>
    <recommendedName>
        <fullName evidence="1">UBX domain-containing protein</fullName>
    </recommendedName>
</protein>
<reference evidence="2" key="1">
    <citation type="submission" date="2015-04" db="UniProtKB">
        <authorList>
            <consortium name="EnsemblPlants"/>
        </authorList>
    </citation>
    <scope>IDENTIFICATION</scope>
</reference>
<dbReference type="Proteomes" id="UP000026962">
    <property type="component" value="Chromosome 2"/>
</dbReference>
<dbReference type="GO" id="GO:0043161">
    <property type="term" value="P:proteasome-mediated ubiquitin-dependent protein catabolic process"/>
    <property type="evidence" value="ECO:0007669"/>
    <property type="project" value="TreeGrafter"/>
</dbReference>
<dbReference type="InterPro" id="IPR029071">
    <property type="entry name" value="Ubiquitin-like_domsf"/>
</dbReference>
<proteinExistence type="predicted"/>
<evidence type="ECO:0000313" key="3">
    <source>
        <dbReference type="Proteomes" id="UP000026962"/>
    </source>
</evidence>
<dbReference type="Gramene" id="OPUNC02G16370.1">
    <property type="protein sequence ID" value="OPUNC02G16370.1"/>
    <property type="gene ID" value="OPUNC02G16370"/>
</dbReference>